<evidence type="ECO:0000256" key="3">
    <source>
        <dbReference type="ARBA" id="ARBA00023163"/>
    </source>
</evidence>
<dbReference type="SMART" id="SM00895">
    <property type="entry name" value="FCD"/>
    <property type="match status" value="1"/>
</dbReference>
<evidence type="ECO:0000313" key="6">
    <source>
        <dbReference type="Proteomes" id="UP000281813"/>
    </source>
</evidence>
<dbReference type="PANTHER" id="PTHR43537:SF5">
    <property type="entry name" value="UXU OPERON TRANSCRIPTIONAL REGULATOR"/>
    <property type="match status" value="1"/>
</dbReference>
<dbReference type="PROSITE" id="PS50949">
    <property type="entry name" value="HTH_GNTR"/>
    <property type="match status" value="1"/>
</dbReference>
<dbReference type="InterPro" id="IPR000524">
    <property type="entry name" value="Tscrpt_reg_HTH_GntR"/>
</dbReference>
<sequence length="258" mass="29500">MYNKIINRIGMKCMKKTQYHQMLDDMTNRIMEGTWGKGEKIPILPELASEYNVSVSTAREVLKVLESRRYITIQQGRGTFVSSELPDEEKSVPASSVFELLKLIEFRMMIEPTYAETAAKLAYQNEIDAISDSATRMSELVESNSPTIDEDLKFHLLIAYATHNDHAIHLYENLQPQLTRGRAQLRQGRAHTNIYGMKERAADYHLLIAAAIKERDGVKAAEYMKGHMAVSYELALYELTSDPPKKFTSNKKFFNEPI</sequence>
<accession>A0A494YX84</accession>
<reference evidence="5 6" key="1">
    <citation type="journal article" date="2015" name="Antonie Van Leeuwenhoek">
        <title>Oceanobacillus bengalensis sp. nov., a bacterium isolated from seawater of the Bay of Bengal.</title>
        <authorList>
            <person name="Yongchang O."/>
            <person name="Xiang W."/>
            <person name="Wang G."/>
        </authorList>
    </citation>
    <scope>NUCLEOTIDE SEQUENCE [LARGE SCALE GENOMIC DNA]</scope>
    <source>
        <strain evidence="5 6">MCCC 1K00260</strain>
    </source>
</reference>
<keyword evidence="1" id="KW-0805">Transcription regulation</keyword>
<protein>
    <submittedName>
        <fullName evidence="5">FadR family transcriptional regulator</fullName>
    </submittedName>
</protein>
<dbReference type="OrthoDB" id="9782299at2"/>
<dbReference type="AlphaFoldDB" id="A0A494YX84"/>
<dbReference type="Pfam" id="PF00392">
    <property type="entry name" value="GntR"/>
    <property type="match status" value="1"/>
</dbReference>
<evidence type="ECO:0000256" key="2">
    <source>
        <dbReference type="ARBA" id="ARBA00023125"/>
    </source>
</evidence>
<proteinExistence type="predicted"/>
<dbReference type="GO" id="GO:0003700">
    <property type="term" value="F:DNA-binding transcription factor activity"/>
    <property type="evidence" value="ECO:0007669"/>
    <property type="project" value="InterPro"/>
</dbReference>
<evidence type="ECO:0000259" key="4">
    <source>
        <dbReference type="PROSITE" id="PS50949"/>
    </source>
</evidence>
<keyword evidence="3" id="KW-0804">Transcription</keyword>
<evidence type="ECO:0000256" key="1">
    <source>
        <dbReference type="ARBA" id="ARBA00023015"/>
    </source>
</evidence>
<dbReference type="InterPro" id="IPR008920">
    <property type="entry name" value="TF_FadR/GntR_C"/>
</dbReference>
<feature type="domain" description="HTH gntR-type" evidence="4">
    <location>
        <begin position="16"/>
        <end position="84"/>
    </location>
</feature>
<dbReference type="EMBL" id="RBZO01000018">
    <property type="protein sequence ID" value="RKQ14764.1"/>
    <property type="molecule type" value="Genomic_DNA"/>
</dbReference>
<dbReference type="Gene3D" id="1.10.10.10">
    <property type="entry name" value="Winged helix-like DNA-binding domain superfamily/Winged helix DNA-binding domain"/>
    <property type="match status" value="1"/>
</dbReference>
<dbReference type="Gene3D" id="1.20.120.530">
    <property type="entry name" value="GntR ligand-binding domain-like"/>
    <property type="match status" value="1"/>
</dbReference>
<dbReference type="CDD" id="cd07377">
    <property type="entry name" value="WHTH_GntR"/>
    <property type="match status" value="1"/>
</dbReference>
<dbReference type="Pfam" id="PF07729">
    <property type="entry name" value="FCD"/>
    <property type="match status" value="1"/>
</dbReference>
<comment type="caution">
    <text evidence="5">The sequence shown here is derived from an EMBL/GenBank/DDBJ whole genome shotgun (WGS) entry which is preliminary data.</text>
</comment>
<dbReference type="SUPFAM" id="SSF46785">
    <property type="entry name" value="Winged helix' DNA-binding domain"/>
    <property type="match status" value="1"/>
</dbReference>
<name>A0A494YX84_9BACI</name>
<dbReference type="InterPro" id="IPR011711">
    <property type="entry name" value="GntR_C"/>
</dbReference>
<dbReference type="SUPFAM" id="SSF48008">
    <property type="entry name" value="GntR ligand-binding domain-like"/>
    <property type="match status" value="1"/>
</dbReference>
<evidence type="ECO:0000313" key="5">
    <source>
        <dbReference type="EMBL" id="RKQ14764.1"/>
    </source>
</evidence>
<keyword evidence="6" id="KW-1185">Reference proteome</keyword>
<dbReference type="InterPro" id="IPR036388">
    <property type="entry name" value="WH-like_DNA-bd_sf"/>
</dbReference>
<organism evidence="5 6">
    <name type="scientific">Oceanobacillus bengalensis</name>
    <dbReference type="NCBI Taxonomy" id="1435466"/>
    <lineage>
        <taxon>Bacteria</taxon>
        <taxon>Bacillati</taxon>
        <taxon>Bacillota</taxon>
        <taxon>Bacilli</taxon>
        <taxon>Bacillales</taxon>
        <taxon>Bacillaceae</taxon>
        <taxon>Oceanobacillus</taxon>
    </lineage>
</organism>
<dbReference type="PANTHER" id="PTHR43537">
    <property type="entry name" value="TRANSCRIPTIONAL REGULATOR, GNTR FAMILY"/>
    <property type="match status" value="1"/>
</dbReference>
<dbReference type="InterPro" id="IPR036390">
    <property type="entry name" value="WH_DNA-bd_sf"/>
</dbReference>
<gene>
    <name evidence="5" type="ORF">D8M05_12000</name>
</gene>
<dbReference type="SMART" id="SM00345">
    <property type="entry name" value="HTH_GNTR"/>
    <property type="match status" value="1"/>
</dbReference>
<dbReference type="GO" id="GO:0003677">
    <property type="term" value="F:DNA binding"/>
    <property type="evidence" value="ECO:0007669"/>
    <property type="project" value="UniProtKB-KW"/>
</dbReference>
<keyword evidence="2" id="KW-0238">DNA-binding</keyword>
<dbReference type="Proteomes" id="UP000281813">
    <property type="component" value="Unassembled WGS sequence"/>
</dbReference>